<accession>A0A238HBK8</accession>
<reference evidence="1 2" key="1">
    <citation type="submission" date="2017-04" db="EMBL/GenBank/DDBJ databases">
        <authorList>
            <person name="Afonso C.L."/>
            <person name="Miller P.J."/>
            <person name="Scott M.A."/>
            <person name="Spackman E."/>
            <person name="Goraichik I."/>
            <person name="Dimitrov K.M."/>
            <person name="Suarez D.L."/>
            <person name="Swayne D.E."/>
        </authorList>
    </citation>
    <scope>NUCLEOTIDE SEQUENCE [LARGE SCALE GENOMIC DNA]</scope>
    <source>
        <strain evidence="1">LMG 28154</strain>
    </source>
</reference>
<dbReference type="EMBL" id="FXAN01000111">
    <property type="protein sequence ID" value="SMG02846.1"/>
    <property type="molecule type" value="Genomic_DNA"/>
</dbReference>
<protein>
    <submittedName>
        <fullName evidence="1">Uncharacterized protein</fullName>
    </submittedName>
</protein>
<gene>
    <name evidence="1" type="ORF">BSIN_4123</name>
</gene>
<evidence type="ECO:0000313" key="2">
    <source>
        <dbReference type="Proteomes" id="UP000198460"/>
    </source>
</evidence>
<name>A0A238HBK8_9BURK</name>
<sequence>MEYRRGARRRCARHALRGIATAAAVFLPGAACGRGWRATAQKYRRRAEAGAYSAAR</sequence>
<organism evidence="1 2">
    <name type="scientific">Burkholderia singularis</name>
    <dbReference type="NCBI Taxonomy" id="1503053"/>
    <lineage>
        <taxon>Bacteria</taxon>
        <taxon>Pseudomonadati</taxon>
        <taxon>Pseudomonadota</taxon>
        <taxon>Betaproteobacteria</taxon>
        <taxon>Burkholderiales</taxon>
        <taxon>Burkholderiaceae</taxon>
        <taxon>Burkholderia</taxon>
        <taxon>pseudomallei group</taxon>
    </lineage>
</organism>
<dbReference type="AlphaFoldDB" id="A0A238HBK8"/>
<evidence type="ECO:0000313" key="1">
    <source>
        <dbReference type="EMBL" id="SMG02846.1"/>
    </source>
</evidence>
<dbReference type="Proteomes" id="UP000198460">
    <property type="component" value="Unassembled WGS sequence"/>
</dbReference>
<proteinExistence type="predicted"/>